<accession>A0ABW4CAE4</accession>
<feature type="domain" description="STAS" evidence="5">
    <location>
        <begin position="4"/>
        <end position="106"/>
    </location>
</feature>
<dbReference type="EMBL" id="JBHTNU010000007">
    <property type="protein sequence ID" value="MFD1427086.1"/>
    <property type="molecule type" value="Genomic_DNA"/>
</dbReference>
<dbReference type="InterPro" id="IPR036513">
    <property type="entry name" value="STAS_dom_sf"/>
</dbReference>
<sequence>MDVSIQEKRQSEQIITLIVSGEVDAYTAPQLRERLMPLCQKIGEVRLDLSQVEYMDSTALGVLIGAYKQLRARQGRLVLTGMSPRLKRLFRITGLTEVMDIEENGA</sequence>
<comment type="caution">
    <text evidence="6">The sequence shown here is derived from an EMBL/GenBank/DDBJ whole genome shotgun (WGS) entry which is preliminary data.</text>
</comment>
<evidence type="ECO:0000256" key="3">
    <source>
        <dbReference type="ARBA" id="ARBA00024670"/>
    </source>
</evidence>
<comment type="function">
    <text evidence="3">Positive regulator of sigma-B activity. Non-phosphorylated RsbV binds to RsbW, preventing its association with sigma-B. When phosphorylated, releases RsbW, which is then free to complex with and inactivate sigma-B.</text>
</comment>
<dbReference type="Proteomes" id="UP001597282">
    <property type="component" value="Unassembled WGS sequence"/>
</dbReference>
<comment type="similarity">
    <text evidence="1 4">Belongs to the anti-sigma-factor antagonist family.</text>
</comment>
<evidence type="ECO:0000256" key="1">
    <source>
        <dbReference type="ARBA" id="ARBA00009013"/>
    </source>
</evidence>
<dbReference type="RefSeq" id="WP_380164779.1">
    <property type="nucleotide sequence ID" value="NZ_JBHTNU010000007.1"/>
</dbReference>
<dbReference type="CDD" id="cd07043">
    <property type="entry name" value="STAS_anti-anti-sigma_factors"/>
    <property type="match status" value="1"/>
</dbReference>
<dbReference type="Pfam" id="PF01740">
    <property type="entry name" value="STAS"/>
    <property type="match status" value="1"/>
</dbReference>
<keyword evidence="7" id="KW-1185">Reference proteome</keyword>
<dbReference type="NCBIfam" id="TIGR00377">
    <property type="entry name" value="ant_ant_sig"/>
    <property type="match status" value="1"/>
</dbReference>
<organism evidence="6 7">
    <name type="scientific">Kroppenstedtia sanguinis</name>
    <dbReference type="NCBI Taxonomy" id="1380684"/>
    <lineage>
        <taxon>Bacteria</taxon>
        <taxon>Bacillati</taxon>
        <taxon>Bacillota</taxon>
        <taxon>Bacilli</taxon>
        <taxon>Bacillales</taxon>
        <taxon>Thermoactinomycetaceae</taxon>
        <taxon>Kroppenstedtia</taxon>
    </lineage>
</organism>
<dbReference type="SUPFAM" id="SSF52091">
    <property type="entry name" value="SpoIIaa-like"/>
    <property type="match status" value="1"/>
</dbReference>
<dbReference type="InterPro" id="IPR003658">
    <property type="entry name" value="Anti-sigma_ant"/>
</dbReference>
<dbReference type="PANTHER" id="PTHR33495:SF9">
    <property type="entry name" value="ANTI-SIGMA-B FACTOR ANTAGONIST"/>
    <property type="match status" value="1"/>
</dbReference>
<evidence type="ECO:0000313" key="7">
    <source>
        <dbReference type="Proteomes" id="UP001597282"/>
    </source>
</evidence>
<gene>
    <name evidence="6" type="ORF">ACFQ4Y_09130</name>
</gene>
<reference evidence="7" key="1">
    <citation type="journal article" date="2019" name="Int. J. Syst. Evol. Microbiol.">
        <title>The Global Catalogue of Microorganisms (GCM) 10K type strain sequencing project: providing services to taxonomists for standard genome sequencing and annotation.</title>
        <authorList>
            <consortium name="The Broad Institute Genomics Platform"/>
            <consortium name="The Broad Institute Genome Sequencing Center for Infectious Disease"/>
            <person name="Wu L."/>
            <person name="Ma J."/>
        </authorList>
    </citation>
    <scope>NUCLEOTIDE SEQUENCE [LARGE SCALE GENOMIC DNA]</scope>
    <source>
        <strain evidence="7">S1</strain>
    </source>
</reference>
<dbReference type="PANTHER" id="PTHR33495">
    <property type="entry name" value="ANTI-SIGMA FACTOR ANTAGONIST TM_1081-RELATED-RELATED"/>
    <property type="match status" value="1"/>
</dbReference>
<keyword evidence="2" id="KW-0597">Phosphoprotein</keyword>
<evidence type="ECO:0000259" key="5">
    <source>
        <dbReference type="PROSITE" id="PS50801"/>
    </source>
</evidence>
<proteinExistence type="inferred from homology"/>
<evidence type="ECO:0000256" key="4">
    <source>
        <dbReference type="RuleBase" id="RU003749"/>
    </source>
</evidence>
<dbReference type="PROSITE" id="PS50801">
    <property type="entry name" value="STAS"/>
    <property type="match status" value="1"/>
</dbReference>
<evidence type="ECO:0000256" key="2">
    <source>
        <dbReference type="ARBA" id="ARBA00022553"/>
    </source>
</evidence>
<protein>
    <recommendedName>
        <fullName evidence="4">Anti-sigma factor antagonist</fullName>
    </recommendedName>
</protein>
<dbReference type="Gene3D" id="3.30.750.24">
    <property type="entry name" value="STAS domain"/>
    <property type="match status" value="1"/>
</dbReference>
<evidence type="ECO:0000313" key="6">
    <source>
        <dbReference type="EMBL" id="MFD1427086.1"/>
    </source>
</evidence>
<dbReference type="InterPro" id="IPR002645">
    <property type="entry name" value="STAS_dom"/>
</dbReference>
<name>A0ABW4CAE4_9BACL</name>